<proteinExistence type="predicted"/>
<organism evidence="1 2">
    <name type="scientific">Vibrio aestuarianus</name>
    <dbReference type="NCBI Taxonomy" id="28171"/>
    <lineage>
        <taxon>Bacteria</taxon>
        <taxon>Pseudomonadati</taxon>
        <taxon>Pseudomonadota</taxon>
        <taxon>Gammaproteobacteria</taxon>
        <taxon>Vibrionales</taxon>
        <taxon>Vibrionaceae</taxon>
        <taxon>Vibrio</taxon>
    </lineage>
</organism>
<dbReference type="RefSeq" id="WP_140312148.1">
    <property type="nucleotide sequence ID" value="NZ_CP118710.1"/>
</dbReference>
<evidence type="ECO:0000313" key="1">
    <source>
        <dbReference type="EMBL" id="WGK83032.1"/>
    </source>
</evidence>
<protein>
    <submittedName>
        <fullName evidence="1">Uncharacterized protein</fullName>
    </submittedName>
</protein>
<dbReference type="Proteomes" id="UP001239257">
    <property type="component" value="Chromosome 2"/>
</dbReference>
<accession>A0AAX3U7Q0</accession>
<reference evidence="1" key="1">
    <citation type="submission" date="2022-02" db="EMBL/GenBank/DDBJ databases">
        <title>Emergence and expansion in Europe of a Vibrio aestuarianus clonal complex pathogenic for oysters.</title>
        <authorList>
            <person name="Mesnil A."/>
            <person name="Travers M.-A."/>
        </authorList>
    </citation>
    <scope>NUCLEOTIDE SEQUENCE</scope>
    <source>
        <strain evidence="1">U29</strain>
    </source>
</reference>
<gene>
    <name evidence="1" type="ORF">PYE51_16815</name>
</gene>
<name>A0AAX3U7Q0_9VIBR</name>
<evidence type="ECO:0000313" key="2">
    <source>
        <dbReference type="Proteomes" id="UP001239257"/>
    </source>
</evidence>
<dbReference type="AlphaFoldDB" id="A0AAX3U7Q0"/>
<sequence length="185" mass="21135">MYDDEIYEGSPKQVSWAKSIMRDYLKNVDPSNLSLNDMFCLGLTDASLIIDNRDSLSKGQSGALANSLKVEWIESSKIEEYTTFLLEKYRSPSKGGNTSALHSHRVVVNGAEYYFKARGAKKWIFKSDTFTFAFYVKDGRNMIIKGTIITHDKYGKEQVRGDRRAKNILRTASQRLPCSRREARN</sequence>
<dbReference type="EMBL" id="CP118710">
    <property type="protein sequence ID" value="WGK83032.1"/>
    <property type="molecule type" value="Genomic_DNA"/>
</dbReference>